<reference evidence="3 4" key="1">
    <citation type="journal article" date="2010" name="BMC Genomics">
        <title>Genome analysis and comparative genomics of a Giardia intestinalis assemblage E isolate.</title>
        <authorList>
            <person name="Jerlstrom-Hultqvist J."/>
            <person name="Franzen O."/>
            <person name="Ankarklev J."/>
            <person name="Xu F."/>
            <person name="Nohynkova E."/>
            <person name="Andersson J.O."/>
            <person name="Svard S.G."/>
            <person name="Andersson B."/>
        </authorList>
    </citation>
    <scope>NUCLEOTIDE SEQUENCE [LARGE SCALE GENOMIC DNA]</scope>
    <source>
        <strain evidence="3 4">P15</strain>
    </source>
</reference>
<feature type="signal peptide" evidence="2">
    <location>
        <begin position="1"/>
        <end position="22"/>
    </location>
</feature>
<organism evidence="3 4">
    <name type="scientific">Giardia intestinalis (strain P15)</name>
    <name type="common">Giardia lamblia</name>
    <dbReference type="NCBI Taxonomy" id="658858"/>
    <lineage>
        <taxon>Eukaryota</taxon>
        <taxon>Metamonada</taxon>
        <taxon>Diplomonadida</taxon>
        <taxon>Hexamitidae</taxon>
        <taxon>Giardiinae</taxon>
        <taxon>Giardia</taxon>
    </lineage>
</organism>
<name>E1F1A7_GIAIA</name>
<dbReference type="PANTHER" id="PTHR37049:SF4">
    <property type="entry name" value="RHODANESE DOMAIN-CONTAINING PROTEIN"/>
    <property type="match status" value="1"/>
</dbReference>
<protein>
    <recommendedName>
        <fullName evidence="5">Tail specific protease domain-containing protein</fullName>
    </recommendedName>
</protein>
<dbReference type="Proteomes" id="UP000008974">
    <property type="component" value="Unassembled WGS sequence"/>
</dbReference>
<evidence type="ECO:0008006" key="5">
    <source>
        <dbReference type="Google" id="ProtNLM"/>
    </source>
</evidence>
<dbReference type="EMBL" id="ACVC01000120">
    <property type="protein sequence ID" value="EFO63744.1"/>
    <property type="molecule type" value="Genomic_DNA"/>
</dbReference>
<dbReference type="InterPro" id="IPR029045">
    <property type="entry name" value="ClpP/crotonase-like_dom_sf"/>
</dbReference>
<dbReference type="AlphaFoldDB" id="E1F1A7"/>
<accession>E1F1A7</accession>
<evidence type="ECO:0000313" key="4">
    <source>
        <dbReference type="Proteomes" id="UP000008974"/>
    </source>
</evidence>
<dbReference type="VEuPathDB" id="GiardiaDB:GLP15_3867"/>
<sequence>MLIALSFAVTLLAECRMPYARATYPISSARGCIEAPLLTEEVFYQTQEALEAMLPMNVFVDICKKPPAPYEHLATDTEASLSLIREKYSKLIGKATAWEYHEALAKTFRDLKDAHSLYVKPSFFGHFRLAFPLAFNVSKTGSVTFTDLPTSVRYISESYTQMFSVNLADYIGAEILTINNEKPLLYLAKWADKYVYSTKSSHGRLNSLLSGDFYARSLKVFGLPEKGDENLVFTLADGRSVILRFSIYSDTIFNSEDDAVRAYMRCISLDTSYTLSKDDNASVPTAFEKLQSEETAGYLASVRDAILRATRGKGLSHPSNYKAYARFMDEELSRSGIQYSKYSHSSSMRFNDNNSWSVSESEYEYIKGDDMFSLYKYTSKGTISNQDNVYILAVYSFSPVDMSTTINNIVDALEILRERPISQLMVVLNGNGGGIVTMGHLLGRALFPSNYPIYGAYNIRANRIMDALVKAKSWFTLMHRTDPWSGANMTIGDSATDTTDWYFKHQETYPEIDELVYNGRRTARFSQRFAFDDDLEPDLQQSLLRFYKFRGLDLSPDRVAIVTDGTCGSTCATFAKHLLEAKRCLAIGLGGTTGLPEYSDDPYDVASFSGGTVDDSQSLQFAVEDLIMHPPEDGLDNMDVLTKLRIPTDAYARFAFHQLFSWDIKTHDWKSYTPLEYTPVPVHAVLPIYPTVENWQGLEGIDTFAEDVYVLMRSMEEAGRTNNCTNVPTSLYHFSGNAVASTGTCPYLDDSTRGAFNCNNSCVFYDCKVGFYLDPLTYERTKLWECQMRTDVHAWDSYIPPPEDHSMHFAHYLLLLIFLCTIALFVFIIIASKRPDLIKKCIVKMTPRKKKVTTNNIETEIGLLSHESSEIKSGTV</sequence>
<dbReference type="OMA" id="YISESYT"/>
<keyword evidence="1" id="KW-0812">Transmembrane</keyword>
<dbReference type="InterPro" id="IPR052766">
    <property type="entry name" value="S41A_metabolite_peptidase"/>
</dbReference>
<evidence type="ECO:0000256" key="2">
    <source>
        <dbReference type="SAM" id="SignalP"/>
    </source>
</evidence>
<gene>
    <name evidence="3" type="ORF">GLP15_3867</name>
</gene>
<dbReference type="PANTHER" id="PTHR37049">
    <property type="entry name" value="PEPTIDASE S41 FAMILY PROTEIN"/>
    <property type="match status" value="1"/>
</dbReference>
<keyword evidence="1" id="KW-1133">Transmembrane helix</keyword>
<dbReference type="SUPFAM" id="SSF52096">
    <property type="entry name" value="ClpP/crotonase"/>
    <property type="match status" value="1"/>
</dbReference>
<keyword evidence="1" id="KW-0472">Membrane</keyword>
<feature type="chain" id="PRO_5003145116" description="Tail specific protease domain-containing protein" evidence="2">
    <location>
        <begin position="23"/>
        <end position="876"/>
    </location>
</feature>
<proteinExistence type="predicted"/>
<evidence type="ECO:0000256" key="1">
    <source>
        <dbReference type="SAM" id="Phobius"/>
    </source>
</evidence>
<feature type="transmembrane region" description="Helical" evidence="1">
    <location>
        <begin position="809"/>
        <end position="830"/>
    </location>
</feature>
<comment type="caution">
    <text evidence="3">The sequence shown here is derived from an EMBL/GenBank/DDBJ whole genome shotgun (WGS) entry which is preliminary data.</text>
</comment>
<dbReference type="Gene3D" id="3.90.226.10">
    <property type="entry name" value="2-enoyl-CoA Hydratase, Chain A, domain 1"/>
    <property type="match status" value="1"/>
</dbReference>
<evidence type="ECO:0000313" key="3">
    <source>
        <dbReference type="EMBL" id="EFO63744.1"/>
    </source>
</evidence>
<keyword evidence="2" id="KW-0732">Signal</keyword>
<dbReference type="OrthoDB" id="27214at2759"/>